<name>A0A063BTC9_USTVR</name>
<dbReference type="GO" id="GO:0003729">
    <property type="term" value="F:mRNA binding"/>
    <property type="evidence" value="ECO:0007669"/>
    <property type="project" value="TreeGrafter"/>
</dbReference>
<evidence type="ECO:0000313" key="7">
    <source>
        <dbReference type="EMBL" id="QUC18124.1"/>
    </source>
</evidence>
<dbReference type="Gene3D" id="1.25.10.10">
    <property type="entry name" value="Leucine-rich Repeat Variant"/>
    <property type="match status" value="1"/>
</dbReference>
<accession>A0A063BTC9</accession>
<feature type="domain" description="PUM-HD" evidence="5">
    <location>
        <begin position="74"/>
        <end position="446"/>
    </location>
</feature>
<evidence type="ECO:0000256" key="1">
    <source>
        <dbReference type="ARBA" id="ARBA00022737"/>
    </source>
</evidence>
<dbReference type="RefSeq" id="XP_042995797.1">
    <property type="nucleotide sequence ID" value="XM_043139863.1"/>
</dbReference>
<dbReference type="GeneID" id="66063143"/>
<dbReference type="EMBL" id="BBTG02000033">
    <property type="protein sequence ID" value="GAO15076.1"/>
    <property type="molecule type" value="Genomic_DNA"/>
</dbReference>
<reference evidence="9" key="2">
    <citation type="journal article" date="2016" name="Genome Announc.">
        <title>Genome sequence of Ustilaginoidea virens IPU010, a rice pathogenic fungus causing false smut.</title>
        <authorList>
            <person name="Kumagai T."/>
            <person name="Ishii T."/>
            <person name="Terai G."/>
            <person name="Umemura M."/>
            <person name="Machida M."/>
            <person name="Asai K."/>
        </authorList>
    </citation>
    <scope>NUCLEOTIDE SEQUENCE [LARGE SCALE GENOMIC DNA]</scope>
    <source>
        <strain evidence="9">IPU010</strain>
    </source>
</reference>
<dbReference type="PROSITE" id="PS50303">
    <property type="entry name" value="PUM_HD"/>
    <property type="match status" value="1"/>
</dbReference>
<dbReference type="PANTHER" id="PTHR13389">
    <property type="entry name" value="PUMILIO HOMOLOG 3"/>
    <property type="match status" value="1"/>
</dbReference>
<dbReference type="GO" id="GO:0006417">
    <property type="term" value="P:regulation of translation"/>
    <property type="evidence" value="ECO:0007669"/>
    <property type="project" value="TreeGrafter"/>
</dbReference>
<keyword evidence="8" id="KW-1185">Reference proteome</keyword>
<dbReference type="KEGG" id="uvi:66063143"/>
<evidence type="ECO:0000256" key="2">
    <source>
        <dbReference type="ARBA" id="ARBA00022884"/>
    </source>
</evidence>
<dbReference type="Proteomes" id="UP000027002">
    <property type="component" value="Chromosome 2"/>
</dbReference>
<reference evidence="6" key="1">
    <citation type="journal article" date="2016" name="Genome Announc.">
        <title>Genome Sequence of Ustilaginoidea virens IPU010, a Rice Pathogenic Fungus Causing False Smut.</title>
        <authorList>
            <person name="Kumagai T."/>
            <person name="Ishii T."/>
            <person name="Terai G."/>
            <person name="Umemura M."/>
            <person name="Machida M."/>
            <person name="Asai K."/>
        </authorList>
    </citation>
    <scope>NUCLEOTIDE SEQUENCE [LARGE SCALE GENOMIC DNA]</scope>
    <source>
        <strain evidence="6">IPU010</strain>
    </source>
</reference>
<dbReference type="InterPro" id="IPR001313">
    <property type="entry name" value="Pumilio_RNA-bd_rpt"/>
</dbReference>
<dbReference type="Pfam" id="PF08144">
    <property type="entry name" value="CPL"/>
    <property type="match status" value="1"/>
</dbReference>
<dbReference type="InterPro" id="IPR016024">
    <property type="entry name" value="ARM-type_fold"/>
</dbReference>
<keyword evidence="1" id="KW-0677">Repeat</keyword>
<reference evidence="7" key="3">
    <citation type="submission" date="2020-03" db="EMBL/GenBank/DDBJ databases">
        <title>A mixture of massive structural variations and highly conserved coding sequences in Ustilaginoidea virens genome.</title>
        <authorList>
            <person name="Zhang K."/>
            <person name="Zhao Z."/>
            <person name="Zhang Z."/>
            <person name="Li Y."/>
            <person name="Hsiang T."/>
            <person name="Sun W."/>
        </authorList>
    </citation>
    <scope>NUCLEOTIDE SEQUENCE</scope>
    <source>
        <strain evidence="7">UV-8b</strain>
    </source>
</reference>
<dbReference type="EMBL" id="CP072754">
    <property type="protein sequence ID" value="QUC18124.1"/>
    <property type="molecule type" value="Genomic_DNA"/>
</dbReference>
<feature type="compositionally biased region" description="Basic and acidic residues" evidence="4">
    <location>
        <begin position="86"/>
        <end position="106"/>
    </location>
</feature>
<dbReference type="Proteomes" id="UP000054053">
    <property type="component" value="Unassembled WGS sequence"/>
</dbReference>
<evidence type="ECO:0000259" key="5">
    <source>
        <dbReference type="PROSITE" id="PS50303"/>
    </source>
</evidence>
<protein>
    <recommendedName>
        <fullName evidence="5">PUM-HD domain-containing protein</fullName>
    </recommendedName>
</protein>
<dbReference type="HOGENOM" id="CLU_013994_1_0_1"/>
<proteinExistence type="predicted"/>
<dbReference type="InterPro" id="IPR040059">
    <property type="entry name" value="PUM3"/>
</dbReference>
<dbReference type="InterPro" id="IPR011989">
    <property type="entry name" value="ARM-like"/>
</dbReference>
<organism evidence="6 9">
    <name type="scientific">Ustilaginoidea virens</name>
    <name type="common">Rice false smut fungus</name>
    <name type="synonym">Villosiclava virens</name>
    <dbReference type="NCBI Taxonomy" id="1159556"/>
    <lineage>
        <taxon>Eukaryota</taxon>
        <taxon>Fungi</taxon>
        <taxon>Dikarya</taxon>
        <taxon>Ascomycota</taxon>
        <taxon>Pezizomycotina</taxon>
        <taxon>Sordariomycetes</taxon>
        <taxon>Hypocreomycetidae</taxon>
        <taxon>Hypocreales</taxon>
        <taxon>Clavicipitaceae</taxon>
        <taxon>Ustilaginoidea</taxon>
    </lineage>
</organism>
<dbReference type="PANTHER" id="PTHR13389:SF0">
    <property type="entry name" value="PUMILIO HOMOLOG 3"/>
    <property type="match status" value="1"/>
</dbReference>
<dbReference type="GO" id="GO:0005730">
    <property type="term" value="C:nucleolus"/>
    <property type="evidence" value="ECO:0007669"/>
    <property type="project" value="TreeGrafter"/>
</dbReference>
<dbReference type="AlphaFoldDB" id="A0A063BTC9"/>
<dbReference type="SUPFAM" id="SSF48371">
    <property type="entry name" value="ARM repeat"/>
    <property type="match status" value="1"/>
</dbReference>
<dbReference type="SMART" id="SM00025">
    <property type="entry name" value="Pumilio"/>
    <property type="match status" value="3"/>
</dbReference>
<evidence type="ECO:0000313" key="9">
    <source>
        <dbReference type="Proteomes" id="UP000054053"/>
    </source>
</evidence>
<dbReference type="OrthoDB" id="497380at2759"/>
<evidence type="ECO:0000256" key="4">
    <source>
        <dbReference type="SAM" id="MobiDB-lite"/>
    </source>
</evidence>
<feature type="compositionally biased region" description="Basic and acidic residues" evidence="4">
    <location>
        <begin position="534"/>
        <end position="545"/>
    </location>
</feature>
<keyword evidence="2" id="KW-0694">RNA-binding</keyword>
<comment type="function">
    <text evidence="3">RNA-binding nucleolar protein required for pre-rRNA processing. Involved in production of 18S rRNA and assembly of small ribosomal subunit.</text>
</comment>
<feature type="region of interest" description="Disordered" evidence="4">
    <location>
        <begin position="528"/>
        <end position="555"/>
    </location>
</feature>
<evidence type="ECO:0000256" key="3">
    <source>
        <dbReference type="ARBA" id="ARBA00024893"/>
    </source>
</evidence>
<evidence type="ECO:0000313" key="8">
    <source>
        <dbReference type="Proteomes" id="UP000027002"/>
    </source>
</evidence>
<feature type="region of interest" description="Disordered" evidence="4">
    <location>
        <begin position="635"/>
        <end position="685"/>
    </location>
</feature>
<feature type="compositionally biased region" description="Basic and acidic residues" evidence="4">
    <location>
        <begin position="647"/>
        <end position="662"/>
    </location>
</feature>
<feature type="region of interest" description="Disordered" evidence="4">
    <location>
        <begin position="1"/>
        <end position="106"/>
    </location>
</feature>
<sequence length="685" mass="75783">MAAKSVAAGNKRKATPTAKGSSDSKKARLSKPQTAPDSKDEDVSVSCPEPDGGVKLEKKPYSQKFAKKPDAGANASGFDRNGMTSRETHAKQKQLAQERRAAKPLADDVQRTKKIWERLRIKSQVPKEERQKLVQELFGIITGRCKDFVLKHDAVRAVQTAIKYATPAQRRQIARELDGSYAQLAESKYAKFLIGKLLVHNDDEIRDLVIPNFFGKVRKLINHAEASWILDDIYRTVATKEHKALLLREWYGPEFSIRELTKDSKPTSDLSKILQAEPSKRGPIMKGLLDMINSLVQKRMSGFTMLHDAMLQYFLNTQPGTEEFAEFIEMVKGDESGDLLKNMAFTKSGGRLSCLLLSYGSAKDRKQYLKMYKDTWLLMSGDAYAHTIILATYDVMDDTKLTAKSIFPELVGEKDEEVAQNIVSAANNPYARTTFLYLFEGLSRSLFPASHSFDLDILKEVHEIRKTTSKKDEDVRRKELVAALSPYLISAIEKSADDFTATAFGCQFVADILLSGTGDKAKALEAVAQSAAGDPKEKSADEGARARPHMSAAPHGGRMLKSLIQGGKYDKAAGKIIPADDPLKFADILYPVIKDYILDWATGPSSFVVVGLMESEDFGSSDELKKTLKKNRKLLDKAASEMTPEQKAAKEAQEDKKTEKSGGKGKKKAEAPVGNAGSKLLLEKL</sequence>
<dbReference type="STRING" id="1159556.A0A063BTC9"/>
<evidence type="ECO:0000313" key="6">
    <source>
        <dbReference type="EMBL" id="GAO15076.1"/>
    </source>
</evidence>
<dbReference type="InterPro" id="IPR033133">
    <property type="entry name" value="PUM-HD"/>
</dbReference>
<gene>
    <name evidence="7" type="ORF">UV8b_02365</name>
    <name evidence="6" type="ORF">UVI_02048630</name>
</gene>
<dbReference type="InterPro" id="IPR012959">
    <property type="entry name" value="CPL_dom"/>
</dbReference>